<dbReference type="PANTHER" id="PTHR30429">
    <property type="entry name" value="D-METHIONINE-BINDING LIPOPROTEIN METQ"/>
    <property type="match status" value="1"/>
</dbReference>
<evidence type="ECO:0008006" key="11">
    <source>
        <dbReference type="Google" id="ProtNLM"/>
    </source>
</evidence>
<dbReference type="AlphaFoldDB" id="A0AAV3J863"/>
<name>A0AAV3J863_ENTAV</name>
<keyword evidence="6" id="KW-0449">Lipoprotein</keyword>
<evidence type="ECO:0000256" key="3">
    <source>
        <dbReference type="ARBA" id="ARBA00022729"/>
    </source>
</evidence>
<keyword evidence="5" id="KW-0564">Palmitate</keyword>
<proteinExistence type="inferred from homology"/>
<gene>
    <name evidence="8" type="ORF">I570_00548</name>
    <name evidence="7" type="ORF">OMU_01834</name>
</gene>
<reference evidence="7 9" key="1">
    <citation type="submission" date="2013-03" db="EMBL/GenBank/DDBJ databases">
        <title>The Genome Sequence of Enterococcus avium ATCC_14025 (Illumina only assembly).</title>
        <authorList>
            <consortium name="The Broad Institute Genomics Platform"/>
            <consortium name="The Broad Institute Genome Sequencing Center for Infectious Disease"/>
            <person name="Earl A."/>
            <person name="Russ C."/>
            <person name="Gilmore M."/>
            <person name="Surin D."/>
            <person name="Walker B."/>
            <person name="Young S."/>
            <person name="Zeng Q."/>
            <person name="Gargeya S."/>
            <person name="Fitzgerald M."/>
            <person name="Haas B."/>
            <person name="Abouelleil A."/>
            <person name="Allen A.W."/>
            <person name="Alvarado L."/>
            <person name="Arachchi H.M."/>
            <person name="Berlin A.M."/>
            <person name="Chapman S.B."/>
            <person name="Gainer-Dewar J."/>
            <person name="Goldberg J."/>
            <person name="Griggs A."/>
            <person name="Gujja S."/>
            <person name="Hansen M."/>
            <person name="Howarth C."/>
            <person name="Imamovic A."/>
            <person name="Ireland A."/>
            <person name="Larimer J."/>
            <person name="McCowan C."/>
            <person name="Murphy C."/>
            <person name="Pearson M."/>
            <person name="Poon T.W."/>
            <person name="Priest M."/>
            <person name="Roberts A."/>
            <person name="Saif S."/>
            <person name="Shea T."/>
            <person name="Sisk P."/>
            <person name="Sykes S."/>
            <person name="Wortman J."/>
            <person name="Nusbaum C."/>
            <person name="Birren B."/>
        </authorList>
    </citation>
    <scope>NUCLEOTIDE SEQUENCE [LARGE SCALE GENOMIC DNA]</scope>
    <source>
        <strain evidence="7 9">ATCC 14025</strain>
    </source>
</reference>
<dbReference type="SUPFAM" id="SSF53850">
    <property type="entry name" value="Periplasmic binding protein-like II"/>
    <property type="match status" value="1"/>
</dbReference>
<evidence type="ECO:0000256" key="4">
    <source>
        <dbReference type="ARBA" id="ARBA00023136"/>
    </source>
</evidence>
<evidence type="ECO:0000256" key="1">
    <source>
        <dbReference type="ARBA" id="ARBA00004635"/>
    </source>
</evidence>
<evidence type="ECO:0000313" key="7">
    <source>
        <dbReference type="EMBL" id="EOT47465.1"/>
    </source>
</evidence>
<comment type="subcellular location">
    <subcellularLocation>
        <location evidence="1">Membrane</location>
        <topology evidence="1">Lipid-anchor</topology>
    </subcellularLocation>
</comment>
<keyword evidence="4" id="KW-0472">Membrane</keyword>
<comment type="similarity">
    <text evidence="2">Belongs to the NlpA lipoprotein family.</text>
</comment>
<dbReference type="EMBL" id="AHYV01000013">
    <property type="protein sequence ID" value="EOT47465.1"/>
    <property type="molecule type" value="Genomic_DNA"/>
</dbReference>
<evidence type="ECO:0000256" key="2">
    <source>
        <dbReference type="ARBA" id="ARBA00008973"/>
    </source>
</evidence>
<dbReference type="Proteomes" id="UP000014107">
    <property type="component" value="Unassembled WGS sequence"/>
</dbReference>
<dbReference type="Gene3D" id="3.40.190.10">
    <property type="entry name" value="Periplasmic binding protein-like II"/>
    <property type="match status" value="2"/>
</dbReference>
<reference evidence="8 10" key="2">
    <citation type="submission" date="2013-03" db="EMBL/GenBank/DDBJ databases">
        <title>The Genome Sequence of Enterococcus avium ATCC_14025 (PacBio/Illumina hybrid assembly).</title>
        <authorList>
            <consortium name="The Broad Institute Genomics Platform"/>
            <consortium name="The Broad Institute Genome Sequencing Center for Infectious Disease"/>
            <person name="Earl A."/>
            <person name="Russ C."/>
            <person name="Gilmore M."/>
            <person name="Surin D."/>
            <person name="Walker B."/>
            <person name="Young S."/>
            <person name="Zeng Q."/>
            <person name="Gargeya S."/>
            <person name="Fitzgerald M."/>
            <person name="Haas B."/>
            <person name="Abouelleil A."/>
            <person name="Allen A.W."/>
            <person name="Alvarado L."/>
            <person name="Arachchi H.M."/>
            <person name="Berlin A.M."/>
            <person name="Chapman S.B."/>
            <person name="Gainer-Dewar J."/>
            <person name="Goldberg J."/>
            <person name="Griggs A."/>
            <person name="Gujja S."/>
            <person name="Hansen M."/>
            <person name="Howarth C."/>
            <person name="Imamovic A."/>
            <person name="Ireland A."/>
            <person name="Larimer J."/>
            <person name="McCowan C."/>
            <person name="Murphy C."/>
            <person name="Pearson M."/>
            <person name="Poon T.W."/>
            <person name="Priest M."/>
            <person name="Roberts A."/>
            <person name="Saif S."/>
            <person name="Shea T."/>
            <person name="Sisk P."/>
            <person name="Sykes S."/>
            <person name="Wortman J."/>
            <person name="Nusbaum C."/>
            <person name="Birren B."/>
        </authorList>
    </citation>
    <scope>NUCLEOTIDE SEQUENCE [LARGE SCALE GENOMIC DNA]</scope>
    <source>
        <strain evidence="8 10">ATCC 14025</strain>
    </source>
</reference>
<dbReference type="PANTHER" id="PTHR30429:SF0">
    <property type="entry name" value="METHIONINE-BINDING LIPOPROTEIN METQ"/>
    <property type="match status" value="1"/>
</dbReference>
<evidence type="ECO:0000256" key="6">
    <source>
        <dbReference type="ARBA" id="ARBA00023288"/>
    </source>
</evidence>
<dbReference type="GO" id="GO:0016020">
    <property type="term" value="C:membrane"/>
    <property type="evidence" value="ECO:0007669"/>
    <property type="project" value="UniProtKB-SubCell"/>
</dbReference>
<organism evidence="8 10">
    <name type="scientific">Enterococcus avium ATCC 14025</name>
    <dbReference type="NCBI Taxonomy" id="1140002"/>
    <lineage>
        <taxon>Bacteria</taxon>
        <taxon>Bacillati</taxon>
        <taxon>Bacillota</taxon>
        <taxon>Bacilli</taxon>
        <taxon>Lactobacillales</taxon>
        <taxon>Enterococcaceae</taxon>
        <taxon>Enterococcus</taxon>
    </lineage>
</organism>
<sequence length="292" mass="32917">MYVSFLCAHTHVKIKKTIRGMTMKRFKIGLAMLAAVLVLGACGSKKEAATEKDEKKDIKIACNQVSENSLKAAKKSMEAEGYKLEFVVFSNNIEALQAVQDGNVDASFAQHEPFMKSFNEQKGGDLAMMKPHVYYTGIGLYSSKYDKIDELPDGAQIAIMNDAMNRDNSLLMMQDAGLIKLSDEKKSGYTALDIVENPKDFKFVEIEQAQTVRSLEDLDAATCFFTFMFNSGEDYKDYLIRDQHAKDFPISLIVKKENKDTDWAKAINESFTTKESKKGINDHFKGVFTFYE</sequence>
<evidence type="ECO:0000256" key="5">
    <source>
        <dbReference type="ARBA" id="ARBA00023139"/>
    </source>
</evidence>
<accession>A0AAV3J863</accession>
<keyword evidence="9" id="KW-1185">Reference proteome</keyword>
<comment type="caution">
    <text evidence="8">The sequence shown here is derived from an EMBL/GenBank/DDBJ whole genome shotgun (WGS) entry which is preliminary data.</text>
</comment>
<evidence type="ECO:0000313" key="8">
    <source>
        <dbReference type="EMBL" id="EOU26792.1"/>
    </source>
</evidence>
<dbReference type="Proteomes" id="UP000014104">
    <property type="component" value="Unassembled WGS sequence"/>
</dbReference>
<evidence type="ECO:0000313" key="10">
    <source>
        <dbReference type="Proteomes" id="UP000014107"/>
    </source>
</evidence>
<protein>
    <recommendedName>
        <fullName evidence="11">YaeC family lipoprotein</fullName>
    </recommendedName>
</protein>
<dbReference type="EMBL" id="ASWL01000001">
    <property type="protein sequence ID" value="EOU26792.1"/>
    <property type="molecule type" value="Genomic_DNA"/>
</dbReference>
<dbReference type="InterPro" id="IPR004872">
    <property type="entry name" value="Lipoprotein_NlpA"/>
</dbReference>
<dbReference type="Pfam" id="PF03180">
    <property type="entry name" value="Lipoprotein_9"/>
    <property type="match status" value="1"/>
</dbReference>
<evidence type="ECO:0000313" key="9">
    <source>
        <dbReference type="Proteomes" id="UP000014104"/>
    </source>
</evidence>
<keyword evidence="3" id="KW-0732">Signal</keyword>